<reference evidence="2 3" key="1">
    <citation type="submission" date="2015-03" db="EMBL/GenBank/DDBJ databases">
        <title>Genome assembly of Sandaracinus amylolyticus DSM 53668.</title>
        <authorList>
            <person name="Sharma G."/>
            <person name="Subramanian S."/>
        </authorList>
    </citation>
    <scope>NUCLEOTIDE SEQUENCE [LARGE SCALE GENOMIC DNA]</scope>
    <source>
        <strain evidence="2 3">DSM 53668</strain>
    </source>
</reference>
<accession>A0A0F6SEM0</accession>
<evidence type="ECO:0000313" key="3">
    <source>
        <dbReference type="Proteomes" id="UP000034883"/>
    </source>
</evidence>
<proteinExistence type="predicted"/>
<dbReference type="EMBL" id="CP011125">
    <property type="protein sequence ID" value="AKF05429.1"/>
    <property type="molecule type" value="Genomic_DNA"/>
</dbReference>
<dbReference type="PROSITE" id="PS51257">
    <property type="entry name" value="PROKAR_LIPOPROTEIN"/>
    <property type="match status" value="1"/>
</dbReference>
<evidence type="ECO:0000256" key="1">
    <source>
        <dbReference type="SAM" id="MobiDB-lite"/>
    </source>
</evidence>
<gene>
    <name evidence="2" type="ORF">DB32_002578</name>
</gene>
<organism evidence="2 3">
    <name type="scientific">Sandaracinus amylolyticus</name>
    <dbReference type="NCBI Taxonomy" id="927083"/>
    <lineage>
        <taxon>Bacteria</taxon>
        <taxon>Pseudomonadati</taxon>
        <taxon>Myxococcota</taxon>
        <taxon>Polyangia</taxon>
        <taxon>Polyangiales</taxon>
        <taxon>Sandaracinaceae</taxon>
        <taxon>Sandaracinus</taxon>
    </lineage>
</organism>
<dbReference type="AlphaFoldDB" id="A0A0F6SEM0"/>
<dbReference type="STRING" id="927083.DB32_002578"/>
<sequence length="213" mass="20479">MMEKVALAWLCSLALVACGGDDDGDGTAGFDAGRSGIDAQVAPGVDSGTQPDAYVAPGTDAGGADAYVPPGTDAGGGGGDERDPRLETDPDPGQVGCGSMTCNVPAQTCCTQLSGQTCVAPSSCSGGLAAPGNCDGPEDCSDGQLCCAPSGFADLTTGTTCAASCGSRHAMCQTDADCSGGATCHTCRPPGGMGGVVGLCNTGASCPGSYTSL</sequence>
<evidence type="ECO:0000313" key="2">
    <source>
        <dbReference type="EMBL" id="AKF05429.1"/>
    </source>
</evidence>
<dbReference type="KEGG" id="samy:DB32_002578"/>
<feature type="compositionally biased region" description="Basic and acidic residues" evidence="1">
    <location>
        <begin position="79"/>
        <end position="88"/>
    </location>
</feature>
<name>A0A0F6SEM0_9BACT</name>
<feature type="region of interest" description="Disordered" evidence="1">
    <location>
        <begin position="58"/>
        <end position="91"/>
    </location>
</feature>
<protein>
    <submittedName>
        <fullName evidence="2">Uncharacterized protein</fullName>
    </submittedName>
</protein>
<keyword evidence="3" id="KW-1185">Reference proteome</keyword>
<dbReference type="Proteomes" id="UP000034883">
    <property type="component" value="Chromosome"/>
</dbReference>